<evidence type="ECO:0000313" key="2">
    <source>
        <dbReference type="Proteomes" id="UP001497602"/>
    </source>
</evidence>
<accession>A0ABP1F8F1</accession>
<sequence>MKRLNICSLTYTVYFLIAAKYYKKWGSNIGLFTVFYVKKESKYIIF</sequence>
<comment type="caution">
    <text evidence="1">The sequence shown here is derived from an EMBL/GenBank/DDBJ whole genome shotgun (WGS) entry which is preliminary data.</text>
</comment>
<dbReference type="Proteomes" id="UP001497602">
    <property type="component" value="Unassembled WGS sequence"/>
</dbReference>
<dbReference type="EMBL" id="CAXJRC010000011">
    <property type="protein sequence ID" value="CAL2105928.1"/>
    <property type="molecule type" value="Genomic_DNA"/>
</dbReference>
<gene>
    <name evidence="1" type="ORF">T190115A13A_10084</name>
</gene>
<evidence type="ECO:0000313" key="1">
    <source>
        <dbReference type="EMBL" id="CAL2105928.1"/>
    </source>
</evidence>
<name>A0ABP1F8F1_9FLAO</name>
<organism evidence="1 2">
    <name type="scientific">Tenacibaculum vairaonense</name>
    <dbReference type="NCBI Taxonomy" id="3137860"/>
    <lineage>
        <taxon>Bacteria</taxon>
        <taxon>Pseudomonadati</taxon>
        <taxon>Bacteroidota</taxon>
        <taxon>Flavobacteriia</taxon>
        <taxon>Flavobacteriales</taxon>
        <taxon>Flavobacteriaceae</taxon>
        <taxon>Tenacibaculum</taxon>
    </lineage>
</organism>
<reference evidence="1 2" key="1">
    <citation type="submission" date="2024-05" db="EMBL/GenBank/DDBJ databases">
        <authorList>
            <person name="Duchaud E."/>
        </authorList>
    </citation>
    <scope>NUCLEOTIDE SEQUENCE [LARGE SCALE GENOMIC DNA]</scope>
    <source>
        <strain evidence="1">Ena-SAMPLE-TAB-13-05-2024-13:56:06:370-140305</strain>
    </source>
</reference>
<keyword evidence="2" id="KW-1185">Reference proteome</keyword>
<proteinExistence type="predicted"/>
<protein>
    <submittedName>
        <fullName evidence="1">Uncharacterized protein</fullName>
    </submittedName>
</protein>